<evidence type="ECO:0000313" key="9">
    <source>
        <dbReference type="EMBL" id="KIY97790.1"/>
    </source>
</evidence>
<gene>
    <name evidence="9" type="ORF">MNEG_10171</name>
</gene>
<dbReference type="OrthoDB" id="28112at2759"/>
<dbReference type="GO" id="GO:0000462">
    <property type="term" value="P:maturation of SSU-rRNA from tricistronic rRNA transcript (SSU-rRNA, 5.8S rRNA, LSU-rRNA)"/>
    <property type="evidence" value="ECO:0007669"/>
    <property type="project" value="InterPro"/>
</dbReference>
<dbReference type="Pfam" id="PF08640">
    <property type="entry name" value="U3_assoc_6"/>
    <property type="match status" value="1"/>
</dbReference>
<dbReference type="SMART" id="SM00386">
    <property type="entry name" value="HAT"/>
    <property type="match status" value="6"/>
</dbReference>
<evidence type="ECO:0000256" key="1">
    <source>
        <dbReference type="ARBA" id="ARBA00004604"/>
    </source>
</evidence>
<evidence type="ECO:0000256" key="3">
    <source>
        <dbReference type="ARBA" id="ARBA00022552"/>
    </source>
</evidence>
<dbReference type="PANTHER" id="PTHR23271:SF1">
    <property type="entry name" value="U3 SMALL NUCLEOLAR RNA-ASSOCIATED PROTEIN 6 HOMOLOG"/>
    <property type="match status" value="1"/>
</dbReference>
<evidence type="ECO:0000256" key="6">
    <source>
        <dbReference type="SAM" id="MobiDB-lite"/>
    </source>
</evidence>
<reference evidence="9 10" key="1">
    <citation type="journal article" date="2013" name="BMC Genomics">
        <title>Reconstruction of the lipid metabolism for the microalga Monoraphidium neglectum from its genome sequence reveals characteristics suitable for biofuel production.</title>
        <authorList>
            <person name="Bogen C."/>
            <person name="Al-Dilaimi A."/>
            <person name="Albersmeier A."/>
            <person name="Wichmann J."/>
            <person name="Grundmann M."/>
            <person name="Rupp O."/>
            <person name="Lauersen K.J."/>
            <person name="Blifernez-Klassen O."/>
            <person name="Kalinowski J."/>
            <person name="Goesmann A."/>
            <person name="Mussgnug J.H."/>
            <person name="Kruse O."/>
        </authorList>
    </citation>
    <scope>NUCLEOTIDE SEQUENCE [LARGE SCALE GENOMIC DNA]</scope>
    <source>
        <strain evidence="9 10">SAG 48.87</strain>
    </source>
</reference>
<sequence length="745" mass="81405">MADTVRYLMEQMVPELEDMQKKSYFSKQEIKEIVRKRQEFEYKLKRKSALKEDFLSYAEYETKLEQLRRARRRGLGLEQAKQSLADYALVKRVHFIFERAVRKFKRDLGVWTRWLEFCRATRSNRRLSRVAARALQLHPNAPGLWTYAAAWEFEENANPGAARALMQQGLRMCRDSRQMWLQYLDMELMYVQKLRTRRKALGLDVPEDEPTSQQQQVAAQQQEGQQQQQQQQQQQEGQQQQQQAEDGEGPMDEDGKGGEGAGAGSGSILASLKGGEGQQQEAAGGGAGPDAAVAAVLTGAVARVVARSAAAAMPRDLALRRGLLETVGRYSFPGTRALAEDIARSVEADFPQEPEAVDLLARFGCDPSDPAASEDAIAAAARRFEAAIAGCAATAAAAAGSADAGSAGAGEDKRRLREEQERAARLQRHWELYAAFLRQRLDAALPGPGGEEARVLAAAGAAQQLLEVLRRAHEGGAAGEELYDAWSQVAMQLQQKKMALKAAKLACGAFPSSPTVWKRRVALEARLRGGSTAAAGQLLAVIREALQHVPADKAPEMWLQALDVCKQPAELAELAAIMVAAQTGAPKGPASGGMGDAAGRLLAALWEASGAAAARELFGRLAALPPAGGDMYRRMLQLEGQELEALGQEQQQQQQQQQQQRGGAGGASRKAARKEALQRVRRVLEAAVEAYGDFEPSFWLAYARFEHRHGKQGAGAIYWRAVKALRDADAFVQEYRSSVCSEDVQ</sequence>
<dbReference type="SUPFAM" id="SSF48452">
    <property type="entry name" value="TPR-like"/>
    <property type="match status" value="1"/>
</dbReference>
<dbReference type="EMBL" id="KK102427">
    <property type="protein sequence ID" value="KIY97790.1"/>
    <property type="molecule type" value="Genomic_DNA"/>
</dbReference>
<dbReference type="InterPro" id="IPR056907">
    <property type="entry name" value="UTP6_C"/>
</dbReference>
<dbReference type="GO" id="GO:0034388">
    <property type="term" value="C:Pwp2p-containing subcomplex of 90S preribosome"/>
    <property type="evidence" value="ECO:0007669"/>
    <property type="project" value="TreeGrafter"/>
</dbReference>
<evidence type="ECO:0000313" key="10">
    <source>
        <dbReference type="Proteomes" id="UP000054498"/>
    </source>
</evidence>
<dbReference type="GeneID" id="25727307"/>
<dbReference type="InterPro" id="IPR003107">
    <property type="entry name" value="HAT"/>
</dbReference>
<organism evidence="9 10">
    <name type="scientific">Monoraphidium neglectum</name>
    <dbReference type="NCBI Taxonomy" id="145388"/>
    <lineage>
        <taxon>Eukaryota</taxon>
        <taxon>Viridiplantae</taxon>
        <taxon>Chlorophyta</taxon>
        <taxon>core chlorophytes</taxon>
        <taxon>Chlorophyceae</taxon>
        <taxon>CS clade</taxon>
        <taxon>Sphaeropleales</taxon>
        <taxon>Selenastraceae</taxon>
        <taxon>Monoraphidium</taxon>
    </lineage>
</organism>
<name>A0A0D2MTM9_9CHLO</name>
<evidence type="ECO:0000256" key="5">
    <source>
        <dbReference type="ARBA" id="ARBA00023242"/>
    </source>
</evidence>
<dbReference type="GO" id="GO:0032040">
    <property type="term" value="C:small-subunit processome"/>
    <property type="evidence" value="ECO:0007669"/>
    <property type="project" value="TreeGrafter"/>
</dbReference>
<feature type="region of interest" description="Disordered" evidence="6">
    <location>
        <begin position="645"/>
        <end position="671"/>
    </location>
</feature>
<comment type="similarity">
    <text evidence="2">Belongs to the UTP6 family.</text>
</comment>
<protein>
    <recommendedName>
        <fullName evidence="11">U3 small nucleolar RNA-associated protein 6</fullName>
    </recommendedName>
</protein>
<dbReference type="Gene3D" id="1.25.40.10">
    <property type="entry name" value="Tetratricopeptide repeat domain"/>
    <property type="match status" value="2"/>
</dbReference>
<accession>A0A0D2MTM9</accession>
<feature type="compositionally biased region" description="Low complexity" evidence="6">
    <location>
        <begin position="645"/>
        <end position="661"/>
    </location>
</feature>
<evidence type="ECO:0000256" key="4">
    <source>
        <dbReference type="ARBA" id="ARBA00022737"/>
    </source>
</evidence>
<dbReference type="STRING" id="145388.A0A0D2MTM9"/>
<dbReference type="Pfam" id="PF24892">
    <property type="entry name" value="UTP6_C"/>
    <property type="match status" value="1"/>
</dbReference>
<dbReference type="GO" id="GO:0030515">
    <property type="term" value="F:snoRNA binding"/>
    <property type="evidence" value="ECO:0007669"/>
    <property type="project" value="InterPro"/>
</dbReference>
<evidence type="ECO:0000259" key="7">
    <source>
        <dbReference type="Pfam" id="PF08640"/>
    </source>
</evidence>
<dbReference type="RefSeq" id="XP_013896810.1">
    <property type="nucleotide sequence ID" value="XM_014041356.1"/>
</dbReference>
<proteinExistence type="inferred from homology"/>
<evidence type="ECO:0000256" key="2">
    <source>
        <dbReference type="ARBA" id="ARBA00010734"/>
    </source>
</evidence>
<keyword evidence="10" id="KW-1185">Reference proteome</keyword>
<feature type="region of interest" description="Disordered" evidence="6">
    <location>
        <begin position="205"/>
        <end position="289"/>
    </location>
</feature>
<keyword evidence="3" id="KW-0698">rRNA processing</keyword>
<dbReference type="AlphaFoldDB" id="A0A0D2MTM9"/>
<dbReference type="Proteomes" id="UP000054498">
    <property type="component" value="Unassembled WGS sequence"/>
</dbReference>
<dbReference type="PANTHER" id="PTHR23271">
    <property type="entry name" value="HEPATOCELLULAR CARCINOMA-ASSOCIATED ANTIGEN 66"/>
    <property type="match status" value="1"/>
</dbReference>
<evidence type="ECO:0000259" key="8">
    <source>
        <dbReference type="Pfam" id="PF24892"/>
    </source>
</evidence>
<dbReference type="InterPro" id="IPR013949">
    <property type="entry name" value="Utp6"/>
</dbReference>
<feature type="compositionally biased region" description="Low complexity" evidence="6">
    <location>
        <begin position="266"/>
        <end position="282"/>
    </location>
</feature>
<feature type="domain" description="U3 small nucleolar RNA-associated protein 6 homolog C-terminal" evidence="8">
    <location>
        <begin position="430"/>
        <end position="639"/>
    </location>
</feature>
<comment type="subcellular location">
    <subcellularLocation>
        <location evidence="1">Nucleus</location>
        <location evidence="1">Nucleolus</location>
    </subcellularLocation>
</comment>
<dbReference type="InterPro" id="IPR055347">
    <property type="entry name" value="UTP6_N"/>
</dbReference>
<feature type="compositionally biased region" description="Low complexity" evidence="6">
    <location>
        <begin position="213"/>
        <end position="244"/>
    </location>
</feature>
<keyword evidence="4" id="KW-0677">Repeat</keyword>
<keyword evidence="5" id="KW-0539">Nucleus</keyword>
<feature type="domain" description="U3 small nucleolar RNA-associated protein 6 N-terminal" evidence="7">
    <location>
        <begin position="9"/>
        <end position="92"/>
    </location>
</feature>
<dbReference type="KEGG" id="mng:MNEG_10171"/>
<evidence type="ECO:0008006" key="11">
    <source>
        <dbReference type="Google" id="ProtNLM"/>
    </source>
</evidence>
<dbReference type="InterPro" id="IPR011990">
    <property type="entry name" value="TPR-like_helical_dom_sf"/>
</dbReference>